<gene>
    <name evidence="4" type="ORF">PDIGIT_LOCUS11936</name>
</gene>
<dbReference type="Pfam" id="PF03171">
    <property type="entry name" value="2OG-FeII_Oxy"/>
    <property type="match status" value="1"/>
</dbReference>
<keyword evidence="2" id="KW-0479">Metal-binding</keyword>
<dbReference type="GO" id="GO:0044283">
    <property type="term" value="P:small molecule biosynthetic process"/>
    <property type="evidence" value="ECO:0007669"/>
    <property type="project" value="UniProtKB-ARBA"/>
</dbReference>
<keyword evidence="5" id="KW-1185">Reference proteome</keyword>
<dbReference type="Proteomes" id="UP001152607">
    <property type="component" value="Unassembled WGS sequence"/>
</dbReference>
<dbReference type="InterPro" id="IPR027443">
    <property type="entry name" value="IPNS-like_sf"/>
</dbReference>
<dbReference type="InterPro" id="IPR005123">
    <property type="entry name" value="Oxoglu/Fe-dep_dioxygenase_dom"/>
</dbReference>
<keyword evidence="2" id="KW-0408">Iron</keyword>
<keyword evidence="2" id="KW-0560">Oxidoreductase</keyword>
<evidence type="ECO:0000256" key="2">
    <source>
        <dbReference type="RuleBase" id="RU003682"/>
    </source>
</evidence>
<evidence type="ECO:0000259" key="3">
    <source>
        <dbReference type="PROSITE" id="PS51471"/>
    </source>
</evidence>
<evidence type="ECO:0000313" key="5">
    <source>
        <dbReference type="Proteomes" id="UP001152607"/>
    </source>
</evidence>
<feature type="domain" description="Fe2OG dioxygenase" evidence="3">
    <location>
        <begin position="170"/>
        <end position="275"/>
    </location>
</feature>
<name>A0A9W4UPU8_9PLEO</name>
<organism evidence="4 5">
    <name type="scientific">Periconia digitata</name>
    <dbReference type="NCBI Taxonomy" id="1303443"/>
    <lineage>
        <taxon>Eukaryota</taxon>
        <taxon>Fungi</taxon>
        <taxon>Dikarya</taxon>
        <taxon>Ascomycota</taxon>
        <taxon>Pezizomycotina</taxon>
        <taxon>Dothideomycetes</taxon>
        <taxon>Pleosporomycetidae</taxon>
        <taxon>Pleosporales</taxon>
        <taxon>Massarineae</taxon>
        <taxon>Periconiaceae</taxon>
        <taxon>Periconia</taxon>
    </lineage>
</organism>
<comment type="similarity">
    <text evidence="1 2">Belongs to the iron/ascorbate-dependent oxidoreductase family.</text>
</comment>
<dbReference type="PANTHER" id="PTHR47990">
    <property type="entry name" value="2-OXOGLUTARATE (2OG) AND FE(II)-DEPENDENT OXYGENASE SUPERFAMILY PROTEIN-RELATED"/>
    <property type="match status" value="1"/>
</dbReference>
<proteinExistence type="inferred from homology"/>
<accession>A0A9W4UPU8</accession>
<evidence type="ECO:0000256" key="1">
    <source>
        <dbReference type="ARBA" id="ARBA00008056"/>
    </source>
</evidence>
<dbReference type="SUPFAM" id="SSF51197">
    <property type="entry name" value="Clavaminate synthase-like"/>
    <property type="match status" value="1"/>
</dbReference>
<dbReference type="InterPro" id="IPR044861">
    <property type="entry name" value="IPNS-like_FE2OG_OXY"/>
</dbReference>
<dbReference type="SMR" id="A0A9W4UPU8"/>
<dbReference type="EMBL" id="CAOQHR010000008">
    <property type="protein sequence ID" value="CAI6338801.1"/>
    <property type="molecule type" value="Genomic_DNA"/>
</dbReference>
<evidence type="ECO:0000313" key="4">
    <source>
        <dbReference type="EMBL" id="CAI6338801.1"/>
    </source>
</evidence>
<dbReference type="PROSITE" id="PS51471">
    <property type="entry name" value="FE2OG_OXY"/>
    <property type="match status" value="1"/>
</dbReference>
<dbReference type="GO" id="GO:0016491">
    <property type="term" value="F:oxidoreductase activity"/>
    <property type="evidence" value="ECO:0007669"/>
    <property type="project" value="UniProtKB-KW"/>
</dbReference>
<dbReference type="Gene3D" id="2.60.120.330">
    <property type="entry name" value="B-lactam Antibiotic, Isopenicillin N Synthase, Chain"/>
    <property type="match status" value="1"/>
</dbReference>
<sequence length="335" mass="38393">MPSIEKPVLSSSLPTLHLDLLLAADLNERRKLLNACRSHGFFYLDLSSDLQMMGYWEQMLETMKDYFEQPLEVKMEDARGSDNTGYEPMGTEVGPFGMTRDGYESLKVSRREHLQGHAELTTSIRDKTPFIFDFMRKSHEITMMMCERLSDEMGLSGSDRFESFHSTESPTLTNLAWLRYPKYDSISPDTVGHNKHTDIGSLTLLFAKQWGLQILSPDAKTWAFVKPRPGHAVVNVGDSLHFPSGRRLASVVHRVIPVADKQMEDRYSIAYFLRVHDLTPWVDSTGKEWTAKEWHDFKFDAFRSPDTKENGEQVLTGMMEDGDILRRPCWGTEEA</sequence>
<dbReference type="OrthoDB" id="288590at2759"/>
<dbReference type="GO" id="GO:0046872">
    <property type="term" value="F:metal ion binding"/>
    <property type="evidence" value="ECO:0007669"/>
    <property type="project" value="UniProtKB-KW"/>
</dbReference>
<reference evidence="4" key="1">
    <citation type="submission" date="2023-01" db="EMBL/GenBank/DDBJ databases">
        <authorList>
            <person name="Van Ghelder C."/>
            <person name="Rancurel C."/>
        </authorList>
    </citation>
    <scope>NUCLEOTIDE SEQUENCE</scope>
    <source>
        <strain evidence="4">CNCM I-4278</strain>
    </source>
</reference>
<protein>
    <recommendedName>
        <fullName evidence="3">Fe2OG dioxygenase domain-containing protein</fullName>
    </recommendedName>
</protein>
<dbReference type="Pfam" id="PF14226">
    <property type="entry name" value="DIOX_N"/>
    <property type="match status" value="1"/>
</dbReference>
<dbReference type="InterPro" id="IPR026992">
    <property type="entry name" value="DIOX_N"/>
</dbReference>
<dbReference type="InterPro" id="IPR050231">
    <property type="entry name" value="Iron_ascorbate_oxido_reductase"/>
</dbReference>
<dbReference type="AlphaFoldDB" id="A0A9W4UPU8"/>
<comment type="caution">
    <text evidence="4">The sequence shown here is derived from an EMBL/GenBank/DDBJ whole genome shotgun (WGS) entry which is preliminary data.</text>
</comment>